<keyword evidence="1" id="KW-0813">Transport</keyword>
<dbReference type="PROSITE" id="PS00196">
    <property type="entry name" value="COPPER_BLUE"/>
    <property type="match status" value="1"/>
</dbReference>
<dbReference type="InterPro" id="IPR050845">
    <property type="entry name" value="Cu-binding_ET"/>
</dbReference>
<name>A0ABW7N4S2_9BACT</name>
<dbReference type="CDD" id="cd13922">
    <property type="entry name" value="Azurin"/>
    <property type="match status" value="1"/>
</dbReference>
<dbReference type="Pfam" id="PF00127">
    <property type="entry name" value="Copper-bind"/>
    <property type="match status" value="1"/>
</dbReference>
<dbReference type="InterPro" id="IPR014068">
    <property type="entry name" value="Azurin"/>
</dbReference>
<feature type="chain" id="PRO_5046166707" evidence="5">
    <location>
        <begin position="20"/>
        <end position="172"/>
    </location>
</feature>
<comment type="caution">
    <text evidence="7">The sequence shown here is derived from an EMBL/GenBank/DDBJ whole genome shotgun (WGS) entry which is preliminary data.</text>
</comment>
<dbReference type="PANTHER" id="PTHR38439:SF2">
    <property type="entry name" value="OUTER MEMBRANE PROTEIN H.8"/>
    <property type="match status" value="1"/>
</dbReference>
<dbReference type="InterPro" id="IPR000923">
    <property type="entry name" value="BlueCu_1"/>
</dbReference>
<evidence type="ECO:0000256" key="1">
    <source>
        <dbReference type="ARBA" id="ARBA00022448"/>
    </source>
</evidence>
<evidence type="ECO:0000256" key="4">
    <source>
        <dbReference type="ARBA" id="ARBA00023008"/>
    </source>
</evidence>
<organism evidence="7 8">
    <name type="scientific">Marinoscillum luteum</name>
    <dbReference type="NCBI Taxonomy" id="861051"/>
    <lineage>
        <taxon>Bacteria</taxon>
        <taxon>Pseudomonadati</taxon>
        <taxon>Bacteroidota</taxon>
        <taxon>Cytophagia</taxon>
        <taxon>Cytophagales</taxon>
        <taxon>Reichenbachiellaceae</taxon>
        <taxon>Marinoscillum</taxon>
    </lineage>
</organism>
<evidence type="ECO:0000256" key="2">
    <source>
        <dbReference type="ARBA" id="ARBA00022723"/>
    </source>
</evidence>
<feature type="domain" description="Blue (type 1) copper" evidence="6">
    <location>
        <begin position="48"/>
        <end position="169"/>
    </location>
</feature>
<proteinExistence type="predicted"/>
<keyword evidence="5" id="KW-0732">Signal</keyword>
<evidence type="ECO:0000313" key="7">
    <source>
        <dbReference type="EMBL" id="MFH6982600.1"/>
    </source>
</evidence>
<evidence type="ECO:0000256" key="3">
    <source>
        <dbReference type="ARBA" id="ARBA00022982"/>
    </source>
</evidence>
<sequence length="172" mass="18234">MKKSRLYVCLLAGSALIYACGGGSQKQSAESTDTAVAEVPAEVVADSVTLEISANDNMQFSTDQLKVTEGQVVTLNFKHTGKMPKESMGHNWVLLAAGSDPAVFGAAATTAPKTGYIPQDKLEWVIANTPIIGGGEEVSISFQAPKAGYYKFICSFPGHWGVMQGDFVVSPR</sequence>
<evidence type="ECO:0000259" key="6">
    <source>
        <dbReference type="Pfam" id="PF00127"/>
    </source>
</evidence>
<evidence type="ECO:0000313" key="8">
    <source>
        <dbReference type="Proteomes" id="UP001610063"/>
    </source>
</evidence>
<dbReference type="RefSeq" id="WP_395416286.1">
    <property type="nucleotide sequence ID" value="NZ_JBIPKE010000012.1"/>
</dbReference>
<dbReference type="InterPro" id="IPR008972">
    <property type="entry name" value="Cupredoxin"/>
</dbReference>
<dbReference type="PROSITE" id="PS51257">
    <property type="entry name" value="PROKAR_LIPOPROTEIN"/>
    <property type="match status" value="1"/>
</dbReference>
<feature type="signal peptide" evidence="5">
    <location>
        <begin position="1"/>
        <end position="19"/>
    </location>
</feature>
<dbReference type="NCBIfam" id="TIGR02695">
    <property type="entry name" value="azurin"/>
    <property type="match status" value="1"/>
</dbReference>
<reference evidence="7 8" key="1">
    <citation type="journal article" date="2013" name="Int. J. Syst. Evol. Microbiol.">
        <title>Marinoscillum luteum sp. nov., isolated from marine sediment.</title>
        <authorList>
            <person name="Cha I.T."/>
            <person name="Park S.J."/>
            <person name="Kim S.J."/>
            <person name="Kim J.G."/>
            <person name="Jung M.Y."/>
            <person name="Shin K.S."/>
            <person name="Kwon K.K."/>
            <person name="Yang S.H."/>
            <person name="Seo Y.S."/>
            <person name="Rhee S.K."/>
        </authorList>
    </citation>
    <scope>NUCLEOTIDE SEQUENCE [LARGE SCALE GENOMIC DNA]</scope>
    <source>
        <strain evidence="7 8">KCTC 23939</strain>
    </source>
</reference>
<dbReference type="Proteomes" id="UP001610063">
    <property type="component" value="Unassembled WGS sequence"/>
</dbReference>
<dbReference type="Gene3D" id="2.60.40.420">
    <property type="entry name" value="Cupredoxins - blue copper proteins"/>
    <property type="match status" value="1"/>
</dbReference>
<dbReference type="SUPFAM" id="SSF49503">
    <property type="entry name" value="Cupredoxins"/>
    <property type="match status" value="1"/>
</dbReference>
<dbReference type="InterPro" id="IPR028871">
    <property type="entry name" value="BlueCu_1_BS"/>
</dbReference>
<keyword evidence="8" id="KW-1185">Reference proteome</keyword>
<keyword evidence="2" id="KW-0479">Metal-binding</keyword>
<protein>
    <submittedName>
        <fullName evidence="7">Azurin</fullName>
    </submittedName>
</protein>
<dbReference type="PANTHER" id="PTHR38439">
    <property type="entry name" value="AURACYANIN-B"/>
    <property type="match status" value="1"/>
</dbReference>
<keyword evidence="3" id="KW-0249">Electron transport</keyword>
<keyword evidence="4" id="KW-0186">Copper</keyword>
<dbReference type="EMBL" id="JBIPKE010000012">
    <property type="protein sequence ID" value="MFH6982600.1"/>
    <property type="molecule type" value="Genomic_DNA"/>
</dbReference>
<gene>
    <name evidence="7" type="primary">azu</name>
    <name evidence="7" type="ORF">ACHKAR_04075</name>
</gene>
<evidence type="ECO:0000256" key="5">
    <source>
        <dbReference type="SAM" id="SignalP"/>
    </source>
</evidence>
<accession>A0ABW7N4S2</accession>